<dbReference type="EMBL" id="NMUH01004139">
    <property type="protein sequence ID" value="MQM08504.1"/>
    <property type="molecule type" value="Genomic_DNA"/>
</dbReference>
<protein>
    <submittedName>
        <fullName evidence="1">Uncharacterized protein</fullName>
    </submittedName>
</protein>
<gene>
    <name evidence="1" type="ORF">Taro_041361</name>
</gene>
<dbReference type="Proteomes" id="UP000652761">
    <property type="component" value="Unassembled WGS sequence"/>
</dbReference>
<evidence type="ECO:0000313" key="1">
    <source>
        <dbReference type="EMBL" id="MQM08504.1"/>
    </source>
</evidence>
<organism evidence="1 2">
    <name type="scientific">Colocasia esculenta</name>
    <name type="common">Wild taro</name>
    <name type="synonym">Arum esculentum</name>
    <dbReference type="NCBI Taxonomy" id="4460"/>
    <lineage>
        <taxon>Eukaryota</taxon>
        <taxon>Viridiplantae</taxon>
        <taxon>Streptophyta</taxon>
        <taxon>Embryophyta</taxon>
        <taxon>Tracheophyta</taxon>
        <taxon>Spermatophyta</taxon>
        <taxon>Magnoliopsida</taxon>
        <taxon>Liliopsida</taxon>
        <taxon>Araceae</taxon>
        <taxon>Aroideae</taxon>
        <taxon>Colocasieae</taxon>
        <taxon>Colocasia</taxon>
    </lineage>
</organism>
<sequence length="248" mass="28345">MSSVLDTLTPLFELYVRLRERRQSSWKRLMQKLGEGWPCCCVRWAGSCALVKWAAGVAIVRTRKQIHAMQAWRLAMCEARRCCAELGGQRLVDLAEAVLKWRSWCRWERKQEARSYEGLEFREGGYIDLCTKLSTTEVHSQQCRALHLGAVAGEALVCRAELGGQRLVDPAEAVLKWRSWCRRERKQEARSYECLEFREGGYIDLCTELSTTEVHSQQCLTLQTPVVDTGPQLVLFQCLTLGCSGQRP</sequence>
<accession>A0A843WX29</accession>
<name>A0A843WX29_COLES</name>
<proteinExistence type="predicted"/>
<reference evidence="1" key="1">
    <citation type="submission" date="2017-07" db="EMBL/GenBank/DDBJ databases">
        <title>Taro Niue Genome Assembly and Annotation.</title>
        <authorList>
            <person name="Atibalentja N."/>
            <person name="Keating K."/>
            <person name="Fields C.J."/>
        </authorList>
    </citation>
    <scope>NUCLEOTIDE SEQUENCE</scope>
    <source>
        <strain evidence="1">Niue_2</strain>
        <tissue evidence="1">Leaf</tissue>
    </source>
</reference>
<dbReference type="AlphaFoldDB" id="A0A843WX29"/>
<comment type="caution">
    <text evidence="1">The sequence shown here is derived from an EMBL/GenBank/DDBJ whole genome shotgun (WGS) entry which is preliminary data.</text>
</comment>
<evidence type="ECO:0000313" key="2">
    <source>
        <dbReference type="Proteomes" id="UP000652761"/>
    </source>
</evidence>
<keyword evidence="2" id="KW-1185">Reference proteome</keyword>